<feature type="signal peptide" evidence="2">
    <location>
        <begin position="1"/>
        <end position="21"/>
    </location>
</feature>
<organism evidence="3 4">
    <name type="scientific">Suillus luteus UH-Slu-Lm8-n1</name>
    <dbReference type="NCBI Taxonomy" id="930992"/>
    <lineage>
        <taxon>Eukaryota</taxon>
        <taxon>Fungi</taxon>
        <taxon>Dikarya</taxon>
        <taxon>Basidiomycota</taxon>
        <taxon>Agaricomycotina</taxon>
        <taxon>Agaricomycetes</taxon>
        <taxon>Agaricomycetidae</taxon>
        <taxon>Boletales</taxon>
        <taxon>Suillineae</taxon>
        <taxon>Suillaceae</taxon>
        <taxon>Suillus</taxon>
    </lineage>
</organism>
<dbReference type="InParanoid" id="A0A0D0AYN8"/>
<keyword evidence="2" id="KW-0732">Signal</keyword>
<dbReference type="HOGENOM" id="CLU_2135189_0_0_1"/>
<gene>
    <name evidence="3" type="ORF">CY34DRAFT_12105</name>
</gene>
<evidence type="ECO:0000256" key="2">
    <source>
        <dbReference type="SAM" id="SignalP"/>
    </source>
</evidence>
<evidence type="ECO:0000256" key="1">
    <source>
        <dbReference type="SAM" id="MobiDB-lite"/>
    </source>
</evidence>
<dbReference type="OrthoDB" id="2689804at2759"/>
<proteinExistence type="predicted"/>
<name>A0A0D0AYN8_9AGAM</name>
<evidence type="ECO:0000313" key="4">
    <source>
        <dbReference type="Proteomes" id="UP000054485"/>
    </source>
</evidence>
<reference evidence="3 4" key="1">
    <citation type="submission" date="2014-04" db="EMBL/GenBank/DDBJ databases">
        <authorList>
            <consortium name="DOE Joint Genome Institute"/>
            <person name="Kuo A."/>
            <person name="Ruytinx J."/>
            <person name="Rineau F."/>
            <person name="Colpaert J."/>
            <person name="Kohler A."/>
            <person name="Nagy L.G."/>
            <person name="Floudas D."/>
            <person name="Copeland A."/>
            <person name="Barry K.W."/>
            <person name="Cichocki N."/>
            <person name="Veneault-Fourrey C."/>
            <person name="LaButti K."/>
            <person name="Lindquist E.A."/>
            <person name="Lipzen A."/>
            <person name="Lundell T."/>
            <person name="Morin E."/>
            <person name="Murat C."/>
            <person name="Sun H."/>
            <person name="Tunlid A."/>
            <person name="Henrissat B."/>
            <person name="Grigoriev I.V."/>
            <person name="Hibbett D.S."/>
            <person name="Martin F."/>
            <person name="Nordberg H.P."/>
            <person name="Cantor M.N."/>
            <person name="Hua S.X."/>
        </authorList>
    </citation>
    <scope>NUCLEOTIDE SEQUENCE [LARGE SCALE GENOMIC DNA]</scope>
    <source>
        <strain evidence="3 4">UH-Slu-Lm8-n1</strain>
    </source>
</reference>
<feature type="chain" id="PRO_5002207009" evidence="2">
    <location>
        <begin position="22"/>
        <end position="113"/>
    </location>
</feature>
<accession>A0A0D0AYN8</accession>
<sequence>MYIRPSTAAFVILFNFAVVNAGIVPAARVVNGLEQRSEFVGNYAEPATYAEPVAREESPEPDPGRRIGVGLEQRSEFVGNYAEPATYAEPVARVESPEPDPGRRISTGTTLQV</sequence>
<evidence type="ECO:0000313" key="3">
    <source>
        <dbReference type="EMBL" id="KIK42894.1"/>
    </source>
</evidence>
<keyword evidence="4" id="KW-1185">Reference proteome</keyword>
<feature type="region of interest" description="Disordered" evidence="1">
    <location>
        <begin position="88"/>
        <end position="113"/>
    </location>
</feature>
<dbReference type="Proteomes" id="UP000054485">
    <property type="component" value="Unassembled WGS sequence"/>
</dbReference>
<dbReference type="AlphaFoldDB" id="A0A0D0AYN8"/>
<dbReference type="EMBL" id="KN835227">
    <property type="protein sequence ID" value="KIK42894.1"/>
    <property type="molecule type" value="Genomic_DNA"/>
</dbReference>
<protein>
    <submittedName>
        <fullName evidence="3">Uncharacterized protein</fullName>
    </submittedName>
</protein>
<reference evidence="4" key="2">
    <citation type="submission" date="2015-01" db="EMBL/GenBank/DDBJ databases">
        <title>Evolutionary Origins and Diversification of the Mycorrhizal Mutualists.</title>
        <authorList>
            <consortium name="DOE Joint Genome Institute"/>
            <consortium name="Mycorrhizal Genomics Consortium"/>
            <person name="Kohler A."/>
            <person name="Kuo A."/>
            <person name="Nagy L.G."/>
            <person name="Floudas D."/>
            <person name="Copeland A."/>
            <person name="Barry K.W."/>
            <person name="Cichocki N."/>
            <person name="Veneault-Fourrey C."/>
            <person name="LaButti K."/>
            <person name="Lindquist E.A."/>
            <person name="Lipzen A."/>
            <person name="Lundell T."/>
            <person name="Morin E."/>
            <person name="Murat C."/>
            <person name="Riley R."/>
            <person name="Ohm R."/>
            <person name="Sun H."/>
            <person name="Tunlid A."/>
            <person name="Henrissat B."/>
            <person name="Grigoriev I.V."/>
            <person name="Hibbett D.S."/>
            <person name="Martin F."/>
        </authorList>
    </citation>
    <scope>NUCLEOTIDE SEQUENCE [LARGE SCALE GENOMIC DNA]</scope>
    <source>
        <strain evidence="4">UH-Slu-Lm8-n1</strain>
    </source>
</reference>